<keyword evidence="3" id="KW-1185">Reference proteome</keyword>
<dbReference type="InterPro" id="IPR000182">
    <property type="entry name" value="GNAT_dom"/>
</dbReference>
<feature type="domain" description="N-acetyltransferase" evidence="1">
    <location>
        <begin position="10"/>
        <end position="182"/>
    </location>
</feature>
<keyword evidence="2" id="KW-0808">Transferase</keyword>
<protein>
    <submittedName>
        <fullName evidence="2">GNAT family N-acetyltransferase</fullName>
        <ecNumber evidence="2">2.3.-.-</ecNumber>
    </submittedName>
</protein>
<comment type="caution">
    <text evidence="2">The sequence shown here is derived from an EMBL/GenBank/DDBJ whole genome shotgun (WGS) entry which is preliminary data.</text>
</comment>
<name>A0ABW4ZYL9_9BACL</name>
<sequence>MNVCLRGEKVILRDVREEDVPKIYHYEYEAADREHQRWNSPYTPREPMTVEQFASFKYGESLAQVGTDLPRKQLIIEADGRVIGSVGRYWVSEKTNWFEIGISIYDSSYWSGGYGTDAFRMWMDYLFTHLDTPRLGIGTWSGNFRMIGLAKKLGMIEEARVRKARIVNGEYFDAIKMGILREEWDALR</sequence>
<evidence type="ECO:0000313" key="3">
    <source>
        <dbReference type="Proteomes" id="UP001597343"/>
    </source>
</evidence>
<dbReference type="SUPFAM" id="SSF55729">
    <property type="entry name" value="Acyl-CoA N-acyltransferases (Nat)"/>
    <property type="match status" value="1"/>
</dbReference>
<dbReference type="EC" id="2.3.-.-" evidence="2"/>
<dbReference type="EMBL" id="JBHUIO010000005">
    <property type="protein sequence ID" value="MFD2170381.1"/>
    <property type="molecule type" value="Genomic_DNA"/>
</dbReference>
<organism evidence="2 3">
    <name type="scientific">Tumebacillus lipolyticus</name>
    <dbReference type="NCBI Taxonomy" id="1280370"/>
    <lineage>
        <taxon>Bacteria</taxon>
        <taxon>Bacillati</taxon>
        <taxon>Bacillota</taxon>
        <taxon>Bacilli</taxon>
        <taxon>Bacillales</taxon>
        <taxon>Alicyclobacillaceae</taxon>
        <taxon>Tumebacillus</taxon>
    </lineage>
</organism>
<dbReference type="Pfam" id="PF13302">
    <property type="entry name" value="Acetyltransf_3"/>
    <property type="match status" value="1"/>
</dbReference>
<dbReference type="InterPro" id="IPR016181">
    <property type="entry name" value="Acyl_CoA_acyltransferase"/>
</dbReference>
<dbReference type="PROSITE" id="PS51186">
    <property type="entry name" value="GNAT"/>
    <property type="match status" value="1"/>
</dbReference>
<keyword evidence="2" id="KW-0012">Acyltransferase</keyword>
<dbReference type="Gene3D" id="3.40.630.30">
    <property type="match status" value="1"/>
</dbReference>
<dbReference type="PANTHER" id="PTHR43415:SF4">
    <property type="entry name" value="N-ACETYLTRANSFERASE DOMAIN-CONTAINING PROTEIN"/>
    <property type="match status" value="1"/>
</dbReference>
<dbReference type="GO" id="GO:0016746">
    <property type="term" value="F:acyltransferase activity"/>
    <property type="evidence" value="ECO:0007669"/>
    <property type="project" value="UniProtKB-KW"/>
</dbReference>
<reference evidence="3" key="1">
    <citation type="journal article" date="2019" name="Int. J. Syst. Evol. Microbiol.">
        <title>The Global Catalogue of Microorganisms (GCM) 10K type strain sequencing project: providing services to taxonomists for standard genome sequencing and annotation.</title>
        <authorList>
            <consortium name="The Broad Institute Genomics Platform"/>
            <consortium name="The Broad Institute Genome Sequencing Center for Infectious Disease"/>
            <person name="Wu L."/>
            <person name="Ma J."/>
        </authorList>
    </citation>
    <scope>NUCLEOTIDE SEQUENCE [LARGE SCALE GENOMIC DNA]</scope>
    <source>
        <strain evidence="3">CGMCC 1.13574</strain>
    </source>
</reference>
<dbReference type="RefSeq" id="WP_386046283.1">
    <property type="nucleotide sequence ID" value="NZ_JBHUIO010000005.1"/>
</dbReference>
<gene>
    <name evidence="2" type="ORF">ACFSOY_10250</name>
</gene>
<proteinExistence type="predicted"/>
<dbReference type="PANTHER" id="PTHR43415">
    <property type="entry name" value="SPERMIDINE N(1)-ACETYLTRANSFERASE"/>
    <property type="match status" value="1"/>
</dbReference>
<evidence type="ECO:0000313" key="2">
    <source>
        <dbReference type="EMBL" id="MFD2170381.1"/>
    </source>
</evidence>
<accession>A0ABW4ZYL9</accession>
<evidence type="ECO:0000259" key="1">
    <source>
        <dbReference type="PROSITE" id="PS51186"/>
    </source>
</evidence>
<dbReference type="Proteomes" id="UP001597343">
    <property type="component" value="Unassembled WGS sequence"/>
</dbReference>